<dbReference type="RefSeq" id="WP_020073664.1">
    <property type="nucleotide sequence ID" value="NZ_JBKWRC010000002.1"/>
</dbReference>
<dbReference type="Proteomes" id="UP000754750">
    <property type="component" value="Unassembled WGS sequence"/>
</dbReference>
<organism evidence="1 2">
    <name type="scientific">Faecalispora sporosphaeroides</name>
    <dbReference type="NCBI Taxonomy" id="1549"/>
    <lineage>
        <taxon>Bacteria</taxon>
        <taxon>Bacillati</taxon>
        <taxon>Bacillota</taxon>
        <taxon>Clostridia</taxon>
        <taxon>Eubacteriales</taxon>
        <taxon>Oscillospiraceae</taxon>
        <taxon>Faecalispora</taxon>
    </lineage>
</organism>
<dbReference type="Gene3D" id="3.40.1440.10">
    <property type="entry name" value="GIY-YIG endonuclease"/>
    <property type="match status" value="1"/>
</dbReference>
<sequence>MKEASKKEMKNQYKNSRQIGGIYRIRCDGADESWVRASADLQGAKNRFAFQCATNLCPETAMSPAWKRYGAAGFTFEILEEIKKKETQTPREFSEDISALLELWNEKQGEGRESDGTE</sequence>
<dbReference type="CDD" id="cd10451">
    <property type="entry name" value="GIY-YIG_LuxR_like"/>
    <property type="match status" value="1"/>
</dbReference>
<dbReference type="EMBL" id="SVNY01000004">
    <property type="protein sequence ID" value="MBE6833697.1"/>
    <property type="molecule type" value="Genomic_DNA"/>
</dbReference>
<protein>
    <submittedName>
        <fullName evidence="1">GIY-YIG nuclease family protein</fullName>
    </submittedName>
</protein>
<name>A0A928KYD9_9FIRM</name>
<dbReference type="AlphaFoldDB" id="A0A928KYD9"/>
<evidence type="ECO:0000313" key="2">
    <source>
        <dbReference type="Proteomes" id="UP000754750"/>
    </source>
</evidence>
<evidence type="ECO:0000313" key="1">
    <source>
        <dbReference type="EMBL" id="MBE6833697.1"/>
    </source>
</evidence>
<accession>A0A928KYD9</accession>
<reference evidence="1" key="1">
    <citation type="submission" date="2019-04" db="EMBL/GenBank/DDBJ databases">
        <title>Evolution of Biomass-Degrading Anaerobic Consortia Revealed by Metagenomics.</title>
        <authorList>
            <person name="Peng X."/>
        </authorList>
    </citation>
    <scope>NUCLEOTIDE SEQUENCE</scope>
    <source>
        <strain evidence="1">SIG551</strain>
    </source>
</reference>
<dbReference type="InterPro" id="IPR035901">
    <property type="entry name" value="GIY-YIG_endonuc_sf"/>
</dbReference>
<proteinExistence type="predicted"/>
<comment type="caution">
    <text evidence="1">The sequence shown here is derived from an EMBL/GenBank/DDBJ whole genome shotgun (WGS) entry which is preliminary data.</text>
</comment>
<gene>
    <name evidence="1" type="ORF">E7512_08985</name>
</gene>